<evidence type="ECO:0000256" key="1">
    <source>
        <dbReference type="SAM" id="MobiDB-lite"/>
    </source>
</evidence>
<evidence type="ECO:0000313" key="4">
    <source>
        <dbReference type="Proteomes" id="UP000283530"/>
    </source>
</evidence>
<evidence type="ECO:0000313" key="3">
    <source>
        <dbReference type="EMBL" id="RWR91686.1"/>
    </source>
</evidence>
<organism evidence="3 4">
    <name type="scientific">Cinnamomum micranthum f. kanehirae</name>
    <dbReference type="NCBI Taxonomy" id="337451"/>
    <lineage>
        <taxon>Eukaryota</taxon>
        <taxon>Viridiplantae</taxon>
        <taxon>Streptophyta</taxon>
        <taxon>Embryophyta</taxon>
        <taxon>Tracheophyta</taxon>
        <taxon>Spermatophyta</taxon>
        <taxon>Magnoliopsida</taxon>
        <taxon>Magnoliidae</taxon>
        <taxon>Laurales</taxon>
        <taxon>Lauraceae</taxon>
        <taxon>Cinnamomum</taxon>
    </lineage>
</organism>
<feature type="signal peptide" evidence="2">
    <location>
        <begin position="1"/>
        <end position="28"/>
    </location>
</feature>
<feature type="region of interest" description="Disordered" evidence="1">
    <location>
        <begin position="58"/>
        <end position="86"/>
    </location>
</feature>
<dbReference type="Gene3D" id="3.30.70.260">
    <property type="match status" value="1"/>
</dbReference>
<accession>A0A443PLM1</accession>
<comment type="caution">
    <text evidence="3">The sequence shown here is derived from an EMBL/GenBank/DDBJ whole genome shotgun (WGS) entry which is preliminary data.</text>
</comment>
<reference evidence="3 4" key="1">
    <citation type="journal article" date="2019" name="Nat. Plants">
        <title>Stout camphor tree genome fills gaps in understanding of flowering plant genome evolution.</title>
        <authorList>
            <person name="Chaw S.M."/>
            <person name="Liu Y.C."/>
            <person name="Wu Y.W."/>
            <person name="Wang H.Y."/>
            <person name="Lin C.I."/>
            <person name="Wu C.S."/>
            <person name="Ke H.M."/>
            <person name="Chang L.Y."/>
            <person name="Hsu C.Y."/>
            <person name="Yang H.T."/>
            <person name="Sudianto E."/>
            <person name="Hsu M.H."/>
            <person name="Wu K.P."/>
            <person name="Wang L.N."/>
            <person name="Leebens-Mack J.H."/>
            <person name="Tsai I.J."/>
        </authorList>
    </citation>
    <scope>NUCLEOTIDE SEQUENCE [LARGE SCALE GENOMIC DNA]</scope>
    <source>
        <strain evidence="4">cv. Chaw 1501</strain>
        <tissue evidence="3">Young leaves</tissue>
    </source>
</reference>
<keyword evidence="2" id="KW-0732">Signal</keyword>
<dbReference type="PANTHER" id="PTHR36357">
    <property type="entry name" value="OS03G0148300 PROTEIN"/>
    <property type="match status" value="1"/>
</dbReference>
<protein>
    <submittedName>
        <fullName evidence="3">LDLR chaperone MESD</fullName>
    </submittedName>
</protein>
<keyword evidence="4" id="KW-1185">Reference proteome</keyword>
<dbReference type="Proteomes" id="UP000283530">
    <property type="component" value="Unassembled WGS sequence"/>
</dbReference>
<feature type="region of interest" description="Disordered" evidence="1">
    <location>
        <begin position="200"/>
        <end position="219"/>
    </location>
</feature>
<dbReference type="EMBL" id="QPKB01000009">
    <property type="protein sequence ID" value="RWR91686.1"/>
    <property type="molecule type" value="Genomic_DNA"/>
</dbReference>
<evidence type="ECO:0000256" key="2">
    <source>
        <dbReference type="SAM" id="SignalP"/>
    </source>
</evidence>
<feature type="chain" id="PRO_5019146084" evidence="2">
    <location>
        <begin position="29"/>
        <end position="219"/>
    </location>
</feature>
<feature type="compositionally biased region" description="Basic and acidic residues" evidence="1">
    <location>
        <begin position="64"/>
        <end position="86"/>
    </location>
</feature>
<sequence>MMKKKNSFSSSLSFFFLIFLLFISSENGDGGSGFGFFRPAEGKKKVHVPDELDDIVDGEEDESWKEWGKKRSDPKEFDPPPDPAEMHPSEFQAEMLKRHTGPSFGFVKLRLGVRRTSEVVPQIAMQWTNILRTGAVAAKFMAVDVNTIMFTMEKGQDTEELKAFILSQPEAYEIKIGDLVFRRPGDPPLDQVVEMLHKQEGKADDFHSSEEQETSKDEL</sequence>
<dbReference type="OrthoDB" id="75833at2759"/>
<name>A0A443PLM1_9MAGN</name>
<dbReference type="AlphaFoldDB" id="A0A443PLM1"/>
<dbReference type="PANTHER" id="PTHR36357:SF1">
    <property type="entry name" value="OS03G0148300 PROTEIN"/>
    <property type="match status" value="1"/>
</dbReference>
<gene>
    <name evidence="3" type="ORF">CKAN_02085200</name>
</gene>
<proteinExistence type="predicted"/>